<accession>A0ABZ2KPN3</accession>
<feature type="region of interest" description="Disordered" evidence="1">
    <location>
        <begin position="412"/>
        <end position="432"/>
    </location>
</feature>
<evidence type="ECO:0000313" key="2">
    <source>
        <dbReference type="EMBL" id="WXA99020.1"/>
    </source>
</evidence>
<protein>
    <submittedName>
        <fullName evidence="2">Uncharacterized protein</fullName>
    </submittedName>
</protein>
<dbReference type="RefSeq" id="WP_394849650.1">
    <property type="nucleotide sequence ID" value="NZ_CP089982.1"/>
</dbReference>
<name>A0ABZ2KPN3_9BACT</name>
<keyword evidence="3" id="KW-1185">Reference proteome</keyword>
<proteinExistence type="predicted"/>
<evidence type="ECO:0000256" key="1">
    <source>
        <dbReference type="SAM" id="MobiDB-lite"/>
    </source>
</evidence>
<gene>
    <name evidence="2" type="ORF">LZC95_19635</name>
</gene>
<sequence length="432" mass="47008">MGVVMVSRGFLANVVMALPSEAHLPAAGVLARCSLANALAVRHERRDRTKMPHGTESILEATRFVVLHPEGAVGDVERLEGNTRLEDGRRFLHPESARGLRLLRLAVGLATDTVVRLGAADLASIVAVVPPEVRGYAADRLQRISFINMEARTEQIQARGVRTDEEQRLCTSPEILAAAEGLPADPVLAEWVAWLLGRNTLGRSHRRVGAAFTSDTLGEIRDLLVQSENGAKLPLGAYLPPGEPEYDAASVAIALVREAARSRSVEERLQTKGIGLDTPQVAREIRREIGEAVASGKLPRARYSVRARVNTTHAAITVTATNLPFDVLLREAFVVREGDADLTFDRRNYVTKYTTQALLVLNKLNAIVDGYHWDSSDLESDGHNARFSWSVTVEENATAWATFTAAKVAQARAEAEPLEDGPIDQDEPTATA</sequence>
<organism evidence="2 3">
    <name type="scientific">Pendulispora brunnea</name>
    <dbReference type="NCBI Taxonomy" id="2905690"/>
    <lineage>
        <taxon>Bacteria</taxon>
        <taxon>Pseudomonadati</taxon>
        <taxon>Myxococcota</taxon>
        <taxon>Myxococcia</taxon>
        <taxon>Myxococcales</taxon>
        <taxon>Sorangiineae</taxon>
        <taxon>Pendulisporaceae</taxon>
        <taxon>Pendulispora</taxon>
    </lineage>
</organism>
<dbReference type="Proteomes" id="UP001379533">
    <property type="component" value="Chromosome"/>
</dbReference>
<dbReference type="EMBL" id="CP089982">
    <property type="protein sequence ID" value="WXA99020.1"/>
    <property type="molecule type" value="Genomic_DNA"/>
</dbReference>
<reference evidence="2 3" key="1">
    <citation type="submission" date="2021-12" db="EMBL/GenBank/DDBJ databases">
        <title>Discovery of the Pendulisporaceae a myxobacterial family with distinct sporulation behavior and unique specialized metabolism.</title>
        <authorList>
            <person name="Garcia R."/>
            <person name="Popoff A."/>
            <person name="Bader C.D."/>
            <person name="Loehr J."/>
            <person name="Walesch S."/>
            <person name="Walt C."/>
            <person name="Boldt J."/>
            <person name="Bunk B."/>
            <person name="Haeckl F.J.F.P.J."/>
            <person name="Gunesch A.P."/>
            <person name="Birkelbach J."/>
            <person name="Nuebel U."/>
            <person name="Pietschmann T."/>
            <person name="Bach T."/>
            <person name="Mueller R."/>
        </authorList>
    </citation>
    <scope>NUCLEOTIDE SEQUENCE [LARGE SCALE GENOMIC DNA]</scope>
    <source>
        <strain evidence="2 3">MSr12523</strain>
    </source>
</reference>
<evidence type="ECO:0000313" key="3">
    <source>
        <dbReference type="Proteomes" id="UP001379533"/>
    </source>
</evidence>
<feature type="compositionally biased region" description="Acidic residues" evidence="1">
    <location>
        <begin position="416"/>
        <end position="432"/>
    </location>
</feature>